<comment type="caution">
    <text evidence="1">The sequence shown here is derived from an EMBL/GenBank/DDBJ whole genome shotgun (WGS) entry which is preliminary data.</text>
</comment>
<evidence type="ECO:0000313" key="2">
    <source>
        <dbReference type="Proteomes" id="UP000460558"/>
    </source>
</evidence>
<feature type="non-terminal residue" evidence="1">
    <location>
        <position position="101"/>
    </location>
</feature>
<dbReference type="EMBL" id="VDEQ01000289">
    <property type="protein sequence ID" value="MQS38812.1"/>
    <property type="molecule type" value="Genomic_DNA"/>
</dbReference>
<protein>
    <submittedName>
        <fullName evidence="1">Uncharacterized protein</fullName>
    </submittedName>
</protein>
<name>A0ABW9NZU6_9ACTN</name>
<organism evidence="1 2">
    <name type="scientific">Streptomyces katsurahamanus</name>
    <dbReference type="NCBI Taxonomy" id="2577098"/>
    <lineage>
        <taxon>Bacteria</taxon>
        <taxon>Bacillati</taxon>
        <taxon>Actinomycetota</taxon>
        <taxon>Actinomycetes</taxon>
        <taxon>Kitasatosporales</taxon>
        <taxon>Streptomycetaceae</taxon>
        <taxon>Streptomyces</taxon>
    </lineage>
</organism>
<reference evidence="1 2" key="1">
    <citation type="submission" date="2019-06" db="EMBL/GenBank/DDBJ databases">
        <title>Comparative genomics and metabolomics analyses of clavulanic acid producing Streptomyces species provides insight into specialized metabolism and evolution of beta-lactam biosynthetic gene clusters.</title>
        <authorList>
            <person name="Moore M.A."/>
            <person name="Cruz-Morales P."/>
            <person name="Barona Gomez F."/>
            <person name="Kapil T."/>
        </authorList>
    </citation>
    <scope>NUCLEOTIDE SEQUENCE [LARGE SCALE GENOMIC DNA]</scope>
    <source>
        <strain evidence="1 2">T-272</strain>
    </source>
</reference>
<proteinExistence type="predicted"/>
<sequence length="101" mass="10064">MPTGNGPPAVPSSNVLGREQFGREQFMAARGETRDVPGTPCGRLMRAASDNVRGVLITEGDAAPGTALLIAAAPAGKGRLVDASSVLPSLAAVPPSALTGT</sequence>
<accession>A0ABW9NZU6</accession>
<evidence type="ECO:0000313" key="1">
    <source>
        <dbReference type="EMBL" id="MQS38812.1"/>
    </source>
</evidence>
<dbReference type="Proteomes" id="UP000460558">
    <property type="component" value="Unassembled WGS sequence"/>
</dbReference>
<keyword evidence="2" id="KW-1185">Reference proteome</keyword>
<gene>
    <name evidence="1" type="ORF">FFZ77_25455</name>
</gene>